<dbReference type="STRING" id="1208583.COMX_07660"/>
<dbReference type="RefSeq" id="WP_034339581.1">
    <property type="nucleotide sequence ID" value="NZ_ATSX01000002.1"/>
</dbReference>
<dbReference type="Proteomes" id="UP000019250">
    <property type="component" value="Unassembled WGS sequence"/>
</dbReference>
<comment type="subunit">
    <text evidence="6">Homodimer.</text>
</comment>
<dbReference type="EMBL" id="ATSX01000002">
    <property type="protein sequence ID" value="EUK17853.1"/>
    <property type="molecule type" value="Genomic_DNA"/>
</dbReference>
<dbReference type="PATRIC" id="fig|1208583.4.peg.1541"/>
<reference evidence="8 9" key="1">
    <citation type="journal article" date="2014" name="Genome Announc.">
        <title>Draft Genome Sequence of Commensalibacter papalotli MX01, a Symbiont Identified from the Guts of Overwintering Monarch Butterflies.</title>
        <authorList>
            <person name="Servin-Garciduenas L.E."/>
            <person name="Sanchez-Quinto A."/>
            <person name="Martinez-Romero E."/>
        </authorList>
    </citation>
    <scope>NUCLEOTIDE SEQUENCE [LARGE SCALE GENOMIC DNA]</scope>
    <source>
        <strain evidence="9">MX-MONARCH01</strain>
    </source>
</reference>
<dbReference type="HAMAP" id="MF_00972">
    <property type="entry name" value="tRNA_aden_deaminase"/>
    <property type="match status" value="1"/>
</dbReference>
<protein>
    <recommendedName>
        <fullName evidence="6">tRNA-specific adenosine deaminase</fullName>
        <ecNumber evidence="6">3.5.4.33</ecNumber>
    </recommendedName>
</protein>
<keyword evidence="2 6" id="KW-0479">Metal-binding</keyword>
<accession>W7DUB0</accession>
<dbReference type="Pfam" id="PF00383">
    <property type="entry name" value="dCMP_cyt_deam_1"/>
    <property type="match status" value="1"/>
</dbReference>
<evidence type="ECO:0000256" key="6">
    <source>
        <dbReference type="HAMAP-Rule" id="MF_00972"/>
    </source>
</evidence>
<evidence type="ECO:0000256" key="4">
    <source>
        <dbReference type="ARBA" id="ARBA00022833"/>
    </source>
</evidence>
<dbReference type="eggNOG" id="COG0590">
    <property type="taxonomic scope" value="Bacteria"/>
</dbReference>
<comment type="cofactor">
    <cofactor evidence="6">
        <name>Zn(2+)</name>
        <dbReference type="ChEBI" id="CHEBI:29105"/>
    </cofactor>
    <text evidence="6">Binds 1 zinc ion per subunit.</text>
</comment>
<keyword evidence="9" id="KW-1185">Reference proteome</keyword>
<dbReference type="CDD" id="cd01285">
    <property type="entry name" value="nucleoside_deaminase"/>
    <property type="match status" value="1"/>
</dbReference>
<dbReference type="GO" id="GO:0008270">
    <property type="term" value="F:zinc ion binding"/>
    <property type="evidence" value="ECO:0007669"/>
    <property type="project" value="UniProtKB-UniRule"/>
</dbReference>
<proteinExistence type="inferred from homology"/>
<keyword evidence="3 6" id="KW-0378">Hydrolase</keyword>
<keyword evidence="1 6" id="KW-0819">tRNA processing</keyword>
<feature type="binding site" evidence="6">
    <location>
        <position position="47"/>
    </location>
    <ligand>
        <name>Zn(2+)</name>
        <dbReference type="ChEBI" id="CHEBI:29105"/>
        <note>catalytic</note>
    </ligand>
</feature>
<evidence type="ECO:0000256" key="5">
    <source>
        <dbReference type="ARBA" id="ARBA00048045"/>
    </source>
</evidence>
<dbReference type="InterPro" id="IPR028883">
    <property type="entry name" value="tRNA_aden_deaminase"/>
</dbReference>
<feature type="active site" description="Proton donor" evidence="6">
    <location>
        <position position="49"/>
    </location>
</feature>
<dbReference type="GO" id="GO:0052717">
    <property type="term" value="F:tRNA-specific adenosine-34 deaminase activity"/>
    <property type="evidence" value="ECO:0007669"/>
    <property type="project" value="UniProtKB-UniRule"/>
</dbReference>
<dbReference type="InterPro" id="IPR002125">
    <property type="entry name" value="CMP_dCMP_dom"/>
</dbReference>
<comment type="catalytic activity">
    <reaction evidence="5 6">
        <text>adenosine(34) in tRNA + H2O + H(+) = inosine(34) in tRNA + NH4(+)</text>
        <dbReference type="Rhea" id="RHEA:43168"/>
        <dbReference type="Rhea" id="RHEA-COMP:10373"/>
        <dbReference type="Rhea" id="RHEA-COMP:10374"/>
        <dbReference type="ChEBI" id="CHEBI:15377"/>
        <dbReference type="ChEBI" id="CHEBI:15378"/>
        <dbReference type="ChEBI" id="CHEBI:28938"/>
        <dbReference type="ChEBI" id="CHEBI:74411"/>
        <dbReference type="ChEBI" id="CHEBI:82852"/>
        <dbReference type="EC" id="3.5.4.33"/>
    </reaction>
</comment>
<comment type="similarity">
    <text evidence="6">Belongs to the cytidine and deoxycytidylate deaminase family.</text>
</comment>
<dbReference type="PANTHER" id="PTHR11079">
    <property type="entry name" value="CYTOSINE DEAMINASE FAMILY MEMBER"/>
    <property type="match status" value="1"/>
</dbReference>
<comment type="caution">
    <text evidence="8">The sequence shown here is derived from an EMBL/GenBank/DDBJ whole genome shotgun (WGS) entry which is preliminary data.</text>
</comment>
<sequence length="143" mass="15853">MDQALELANKAFNKGEVPVGALVLSSDRQIISQAFNQVEQLQDPTAHAEMLALKEACAILNKKRLVGYTLVVNLEPCPMCAAAAMHYRVERIVFGAYDPKGGGIDHGACLFSHRQTLHCPEIIAGVREQESQKLLRFFFQSLR</sequence>
<organism evidence="8 9">
    <name type="scientific">Commensalibacter papalotli</name>
    <name type="common">ex Servin-Garciduenas et al. 2014</name>
    <dbReference type="NCBI Taxonomy" id="1208583"/>
    <lineage>
        <taxon>Bacteria</taxon>
        <taxon>Pseudomonadati</taxon>
        <taxon>Pseudomonadota</taxon>
        <taxon>Alphaproteobacteria</taxon>
        <taxon>Acetobacterales</taxon>
        <taxon>Acetobacteraceae</taxon>
    </lineage>
</organism>
<keyword evidence="4 6" id="KW-0862">Zinc</keyword>
<feature type="binding site" evidence="6">
    <location>
        <position position="77"/>
    </location>
    <ligand>
        <name>Zn(2+)</name>
        <dbReference type="ChEBI" id="CHEBI:29105"/>
        <note>catalytic</note>
    </ligand>
</feature>
<evidence type="ECO:0000256" key="2">
    <source>
        <dbReference type="ARBA" id="ARBA00022723"/>
    </source>
</evidence>
<dbReference type="InterPro" id="IPR016193">
    <property type="entry name" value="Cytidine_deaminase-like"/>
</dbReference>
<evidence type="ECO:0000256" key="3">
    <source>
        <dbReference type="ARBA" id="ARBA00022801"/>
    </source>
</evidence>
<evidence type="ECO:0000259" key="7">
    <source>
        <dbReference type="PROSITE" id="PS51747"/>
    </source>
</evidence>
<dbReference type="AlphaFoldDB" id="W7DUB0"/>
<comment type="function">
    <text evidence="6">Catalyzes the deamination of adenosine to inosine at the wobble position 34 of tRNA(Arg2).</text>
</comment>
<dbReference type="SUPFAM" id="SSF53927">
    <property type="entry name" value="Cytidine deaminase-like"/>
    <property type="match status" value="1"/>
</dbReference>
<gene>
    <name evidence="6" type="primary">tadA</name>
    <name evidence="8" type="ORF">COMX_07660</name>
</gene>
<dbReference type="Gene3D" id="3.40.140.10">
    <property type="entry name" value="Cytidine Deaminase, domain 2"/>
    <property type="match status" value="1"/>
</dbReference>
<evidence type="ECO:0000313" key="9">
    <source>
        <dbReference type="Proteomes" id="UP000019250"/>
    </source>
</evidence>
<name>W7DUB0_9PROT</name>
<dbReference type="OrthoDB" id="9802676at2"/>
<feature type="domain" description="CMP/dCMP-type deaminase" evidence="7">
    <location>
        <begin position="1"/>
        <end position="142"/>
    </location>
</feature>
<dbReference type="PANTHER" id="PTHR11079:SF179">
    <property type="entry name" value="TRNA(ADENINE(34)) DEAMINASE, CHLOROPLASTIC"/>
    <property type="match status" value="1"/>
</dbReference>
<evidence type="ECO:0000313" key="8">
    <source>
        <dbReference type="EMBL" id="EUK17853.1"/>
    </source>
</evidence>
<dbReference type="GO" id="GO:0002100">
    <property type="term" value="P:tRNA wobble adenosine to inosine editing"/>
    <property type="evidence" value="ECO:0007669"/>
    <property type="project" value="UniProtKB-UniRule"/>
</dbReference>
<dbReference type="PROSITE" id="PS51747">
    <property type="entry name" value="CYT_DCMP_DEAMINASES_2"/>
    <property type="match status" value="1"/>
</dbReference>
<evidence type="ECO:0000256" key="1">
    <source>
        <dbReference type="ARBA" id="ARBA00022694"/>
    </source>
</evidence>
<dbReference type="EC" id="3.5.4.33" evidence="6"/>
<feature type="binding site" evidence="6">
    <location>
        <position position="80"/>
    </location>
    <ligand>
        <name>Zn(2+)</name>
        <dbReference type="ChEBI" id="CHEBI:29105"/>
        <note>catalytic</note>
    </ligand>
</feature>